<evidence type="ECO:0000256" key="1">
    <source>
        <dbReference type="SAM" id="Phobius"/>
    </source>
</evidence>
<keyword evidence="1" id="KW-0812">Transmembrane</keyword>
<keyword evidence="1" id="KW-1133">Transmembrane helix</keyword>
<accession>A0A3M7S713</accession>
<feature type="transmembrane region" description="Helical" evidence="1">
    <location>
        <begin position="17"/>
        <end position="37"/>
    </location>
</feature>
<evidence type="ECO:0000313" key="2">
    <source>
        <dbReference type="EMBL" id="RNA31623.1"/>
    </source>
</evidence>
<protein>
    <submittedName>
        <fullName evidence="2">Uncharacterized protein</fullName>
    </submittedName>
</protein>
<keyword evidence="1" id="KW-0472">Membrane</keyword>
<reference evidence="2 3" key="1">
    <citation type="journal article" date="2018" name="Sci. Rep.">
        <title>Genomic signatures of local adaptation to the degree of environmental predictability in rotifers.</title>
        <authorList>
            <person name="Franch-Gras L."/>
            <person name="Hahn C."/>
            <person name="Garcia-Roger E.M."/>
            <person name="Carmona M.J."/>
            <person name="Serra M."/>
            <person name="Gomez A."/>
        </authorList>
    </citation>
    <scope>NUCLEOTIDE SEQUENCE [LARGE SCALE GENOMIC DNA]</scope>
    <source>
        <strain evidence="2">HYR1</strain>
    </source>
</reference>
<dbReference type="AlphaFoldDB" id="A0A3M7S713"/>
<dbReference type="Proteomes" id="UP000276133">
    <property type="component" value="Unassembled WGS sequence"/>
</dbReference>
<evidence type="ECO:0000313" key="3">
    <source>
        <dbReference type="Proteomes" id="UP000276133"/>
    </source>
</evidence>
<name>A0A3M7S713_BRAPC</name>
<keyword evidence="3" id="KW-1185">Reference proteome</keyword>
<organism evidence="2 3">
    <name type="scientific">Brachionus plicatilis</name>
    <name type="common">Marine rotifer</name>
    <name type="synonym">Brachionus muelleri</name>
    <dbReference type="NCBI Taxonomy" id="10195"/>
    <lineage>
        <taxon>Eukaryota</taxon>
        <taxon>Metazoa</taxon>
        <taxon>Spiralia</taxon>
        <taxon>Gnathifera</taxon>
        <taxon>Rotifera</taxon>
        <taxon>Eurotatoria</taxon>
        <taxon>Monogononta</taxon>
        <taxon>Pseudotrocha</taxon>
        <taxon>Ploima</taxon>
        <taxon>Brachionidae</taxon>
        <taxon>Brachionus</taxon>
    </lineage>
</organism>
<sequence>MIFIKISNHNSKKLNQTLFHILTSSNDFVFFSLLVVIMDTKKLKIPANAKDVPQNTNAYKLLFNFSDKNPYKI</sequence>
<comment type="caution">
    <text evidence="2">The sequence shown here is derived from an EMBL/GenBank/DDBJ whole genome shotgun (WGS) entry which is preliminary data.</text>
</comment>
<gene>
    <name evidence="2" type="ORF">BpHYR1_045885</name>
</gene>
<dbReference type="EMBL" id="REGN01001916">
    <property type="protein sequence ID" value="RNA31623.1"/>
    <property type="molecule type" value="Genomic_DNA"/>
</dbReference>
<proteinExistence type="predicted"/>